<protein>
    <submittedName>
        <fullName evidence="2">Pilus assembly protein TadE</fullName>
    </submittedName>
</protein>
<name>A0ABR5F1K3_9ACTN</name>
<comment type="caution">
    <text evidence="2">The sequence shown here is derived from an EMBL/GenBank/DDBJ whole genome shotgun (WGS) entry which is preliminary data.</text>
</comment>
<sequence>MFVLPVLFSIVLLLAQVTIWAHATHIAQATAARALAAVRADGGSVTAGQEQADATLTQLGRATLTDPQITVTRDAARATVRIQGSAASVVPGLHLRVDATAAGPLEQRRPEAS</sequence>
<keyword evidence="3" id="KW-1185">Reference proteome</keyword>
<evidence type="ECO:0000313" key="2">
    <source>
        <dbReference type="EMBL" id="KLL10596.1"/>
    </source>
</evidence>
<reference evidence="2 3" key="1">
    <citation type="submission" date="2014-12" db="EMBL/GenBank/DDBJ databases">
        <title>Frankia sp. BMG5.1 draft genome.</title>
        <authorList>
            <person name="Gtari M."/>
            <person name="Ghodhbane-Gtari F."/>
            <person name="Nouioui I."/>
            <person name="Ktari A."/>
            <person name="Hezbri K."/>
            <person name="Mimouni W."/>
            <person name="Sbissi I."/>
            <person name="Ayari A."/>
            <person name="Yamanaka T."/>
            <person name="Normand P."/>
            <person name="Tisa L.S."/>
            <person name="Boudabous A."/>
        </authorList>
    </citation>
    <scope>NUCLEOTIDE SEQUENCE [LARGE SCALE GENOMIC DNA]</scope>
    <source>
        <strain evidence="2 3">BMG5.1</strain>
    </source>
</reference>
<feature type="chain" id="PRO_5045164737" evidence="1">
    <location>
        <begin position="24"/>
        <end position="113"/>
    </location>
</feature>
<dbReference type="EMBL" id="JWIO01000029">
    <property type="protein sequence ID" value="KLL10596.1"/>
    <property type="molecule type" value="Genomic_DNA"/>
</dbReference>
<evidence type="ECO:0000313" key="3">
    <source>
        <dbReference type="Proteomes" id="UP000035425"/>
    </source>
</evidence>
<dbReference type="Proteomes" id="UP000035425">
    <property type="component" value="Unassembled WGS sequence"/>
</dbReference>
<organism evidence="2 3">
    <name type="scientific">Protofrankia coriariae</name>
    <dbReference type="NCBI Taxonomy" id="1562887"/>
    <lineage>
        <taxon>Bacteria</taxon>
        <taxon>Bacillati</taxon>
        <taxon>Actinomycetota</taxon>
        <taxon>Actinomycetes</taxon>
        <taxon>Frankiales</taxon>
        <taxon>Frankiaceae</taxon>
        <taxon>Protofrankia</taxon>
    </lineage>
</organism>
<feature type="signal peptide" evidence="1">
    <location>
        <begin position="1"/>
        <end position="23"/>
    </location>
</feature>
<evidence type="ECO:0000256" key="1">
    <source>
        <dbReference type="SAM" id="SignalP"/>
    </source>
</evidence>
<gene>
    <name evidence="2" type="ORF">FrCorBMG51_17010</name>
</gene>
<proteinExistence type="predicted"/>
<accession>A0ABR5F1K3</accession>
<keyword evidence="1" id="KW-0732">Signal</keyword>